<evidence type="ECO:0000259" key="2">
    <source>
        <dbReference type="Pfam" id="PF20434"/>
    </source>
</evidence>
<dbReference type="GO" id="GO:0004061">
    <property type="term" value="F:arylformamidase activity"/>
    <property type="evidence" value="ECO:0007669"/>
    <property type="project" value="UniProtKB-EC"/>
</dbReference>
<dbReference type="InterPro" id="IPR029058">
    <property type="entry name" value="AB_hydrolase_fold"/>
</dbReference>
<evidence type="ECO:0000256" key="1">
    <source>
        <dbReference type="ARBA" id="ARBA00022801"/>
    </source>
</evidence>
<evidence type="ECO:0000313" key="3">
    <source>
        <dbReference type="EMBL" id="MBB6486841.1"/>
    </source>
</evidence>
<dbReference type="Proteomes" id="UP000565576">
    <property type="component" value="Unassembled WGS sequence"/>
</dbReference>
<proteinExistence type="predicted"/>
<dbReference type="InterPro" id="IPR050300">
    <property type="entry name" value="GDXG_lipolytic_enzyme"/>
</dbReference>
<dbReference type="Gene3D" id="3.40.50.1820">
    <property type="entry name" value="alpha/beta hydrolase"/>
    <property type="match status" value="1"/>
</dbReference>
<accession>A0A7X0IW74</accession>
<dbReference type="InterPro" id="IPR049492">
    <property type="entry name" value="BD-FAE-like_dom"/>
</dbReference>
<name>A0A7X0IW74_9HYPH</name>
<organism evidence="3 4">
    <name type="scientific">Rhizobium lusitanum</name>
    <dbReference type="NCBI Taxonomy" id="293958"/>
    <lineage>
        <taxon>Bacteria</taxon>
        <taxon>Pseudomonadati</taxon>
        <taxon>Pseudomonadota</taxon>
        <taxon>Alphaproteobacteria</taxon>
        <taxon>Hyphomicrobiales</taxon>
        <taxon>Rhizobiaceae</taxon>
        <taxon>Rhizobium/Agrobacterium group</taxon>
        <taxon>Rhizobium</taxon>
    </lineage>
</organism>
<evidence type="ECO:0000313" key="4">
    <source>
        <dbReference type="Proteomes" id="UP000565576"/>
    </source>
</evidence>
<dbReference type="Pfam" id="PF20434">
    <property type="entry name" value="BD-FAE"/>
    <property type="match status" value="1"/>
</dbReference>
<reference evidence="3 4" key="1">
    <citation type="submission" date="2020-08" db="EMBL/GenBank/DDBJ databases">
        <title>Genomic Encyclopedia of Type Strains, Phase IV (KMG-V): Genome sequencing to study the core and pangenomes of soil and plant-associated prokaryotes.</title>
        <authorList>
            <person name="Whitman W."/>
        </authorList>
    </citation>
    <scope>NUCLEOTIDE SEQUENCE [LARGE SCALE GENOMIC DNA]</scope>
    <source>
        <strain evidence="3 4">SEMIA 4060</strain>
    </source>
</reference>
<dbReference type="EC" id="3.5.1.9" evidence="3"/>
<sequence length="293" mass="32277">MTEFTYEGYDIAALDVQYNARASVASFEDEYARLVDVSKAVMQNFEHQARIVYDERSGETFDIYPAGKNAPLFVWIHGGYWRGGNAADNAFAVPGLHAHGFSVAVIDYTLAPAVTLDEIVRQVRTAISYLYRNRSSLGIGAAPFVVGGTSAGGHLTAMLLSDDWQRAYDVPDGIVGVALDLSGLHDLTPLPHTHINGWMNFDEAMVVRNSPQFMIPKTSSACLIVSVGGLETREFRRQTSAYAAAWRQVGHQAVIIDMPEHNHFDLPLTLQAPDGKLVRAVLDACARFERRSF</sequence>
<dbReference type="PANTHER" id="PTHR48081">
    <property type="entry name" value="AB HYDROLASE SUPERFAMILY PROTEIN C4A8.06C"/>
    <property type="match status" value="1"/>
</dbReference>
<dbReference type="RefSeq" id="WP_184707174.1">
    <property type="nucleotide sequence ID" value="NZ_JACHBG010000010.1"/>
</dbReference>
<gene>
    <name evidence="3" type="ORF">GGD46_004140</name>
</gene>
<keyword evidence="1 3" id="KW-0378">Hydrolase</keyword>
<feature type="domain" description="BD-FAE-like" evidence="2">
    <location>
        <begin position="67"/>
        <end position="160"/>
    </location>
</feature>
<comment type="caution">
    <text evidence="3">The sequence shown here is derived from an EMBL/GenBank/DDBJ whole genome shotgun (WGS) entry which is preliminary data.</text>
</comment>
<dbReference type="PANTHER" id="PTHR48081:SF33">
    <property type="entry name" value="KYNURENINE FORMAMIDASE"/>
    <property type="match status" value="1"/>
</dbReference>
<dbReference type="EMBL" id="JACHBG010000010">
    <property type="protein sequence ID" value="MBB6486841.1"/>
    <property type="molecule type" value="Genomic_DNA"/>
</dbReference>
<protein>
    <submittedName>
        <fullName evidence="3">Arylformamidase</fullName>
        <ecNumber evidence="3">3.5.1.9</ecNumber>
    </submittedName>
</protein>
<dbReference type="AlphaFoldDB" id="A0A7X0IW74"/>
<dbReference type="SUPFAM" id="SSF53474">
    <property type="entry name" value="alpha/beta-Hydrolases"/>
    <property type="match status" value="1"/>
</dbReference>